<accession>A0AAV7G192</accession>
<evidence type="ECO:0000313" key="10">
    <source>
        <dbReference type="EMBL" id="KAH0455850.1"/>
    </source>
</evidence>
<evidence type="ECO:0000256" key="5">
    <source>
        <dbReference type="ARBA" id="ARBA00022781"/>
    </source>
</evidence>
<sequence>MASKLLQLKVKAAQASQFVAKHGAAYYNQLLEQNKEYIVQPPTIETCHELSKKLLYTRMASLWSAEQHLLPLSRSLQPAFQLHFFHKIGLQLFGSTQIFPATVYCPSSQPQTFKNSSYSAIVAAVPGTSTTGLQQLFSRNRNP</sequence>
<dbReference type="AlphaFoldDB" id="A0AAV7G192"/>
<evidence type="ECO:0000256" key="4">
    <source>
        <dbReference type="ARBA" id="ARBA00022547"/>
    </source>
</evidence>
<dbReference type="EMBL" id="JAGFBR010000014">
    <property type="protein sequence ID" value="KAH0455850.1"/>
    <property type="molecule type" value="Genomic_DNA"/>
</dbReference>
<dbReference type="Proteomes" id="UP000775213">
    <property type="component" value="Unassembled WGS sequence"/>
</dbReference>
<keyword evidence="3" id="KW-0813">Transport</keyword>
<dbReference type="InterPro" id="IPR006808">
    <property type="entry name" value="ATP_synth_F0_gsu_mt"/>
</dbReference>
<comment type="similarity">
    <text evidence="2">Belongs to the ATPase g subunit family.</text>
</comment>
<keyword evidence="8" id="KW-0472">Membrane</keyword>
<keyword evidence="11" id="KW-1185">Reference proteome</keyword>
<proteinExistence type="inferred from homology"/>
<keyword evidence="7" id="KW-0496">Mitochondrion</keyword>
<evidence type="ECO:0000256" key="3">
    <source>
        <dbReference type="ARBA" id="ARBA00022448"/>
    </source>
</evidence>
<evidence type="ECO:0000256" key="6">
    <source>
        <dbReference type="ARBA" id="ARBA00023065"/>
    </source>
</evidence>
<evidence type="ECO:0000256" key="2">
    <source>
        <dbReference type="ARBA" id="ARBA00005699"/>
    </source>
</evidence>
<dbReference type="GO" id="GO:0045259">
    <property type="term" value="C:proton-transporting ATP synthase complex"/>
    <property type="evidence" value="ECO:0007669"/>
    <property type="project" value="UniProtKB-KW"/>
</dbReference>
<dbReference type="GO" id="GO:0015078">
    <property type="term" value="F:proton transmembrane transporter activity"/>
    <property type="evidence" value="ECO:0007669"/>
    <property type="project" value="InterPro"/>
</dbReference>
<dbReference type="GO" id="GO:0031966">
    <property type="term" value="C:mitochondrial membrane"/>
    <property type="evidence" value="ECO:0007669"/>
    <property type="project" value="UniProtKB-SubCell"/>
</dbReference>
<evidence type="ECO:0000256" key="8">
    <source>
        <dbReference type="ARBA" id="ARBA00023136"/>
    </source>
</evidence>
<evidence type="ECO:0000313" key="11">
    <source>
        <dbReference type="Proteomes" id="UP000775213"/>
    </source>
</evidence>
<gene>
    <name evidence="10" type="ORF">IEQ34_015882</name>
</gene>
<reference evidence="10 11" key="1">
    <citation type="journal article" date="2021" name="Hortic Res">
        <title>Chromosome-scale assembly of the Dendrobium chrysotoxum genome enhances the understanding of orchid evolution.</title>
        <authorList>
            <person name="Zhang Y."/>
            <person name="Zhang G.Q."/>
            <person name="Zhang D."/>
            <person name="Liu X.D."/>
            <person name="Xu X.Y."/>
            <person name="Sun W.H."/>
            <person name="Yu X."/>
            <person name="Zhu X."/>
            <person name="Wang Z.W."/>
            <person name="Zhao X."/>
            <person name="Zhong W.Y."/>
            <person name="Chen H."/>
            <person name="Yin W.L."/>
            <person name="Huang T."/>
            <person name="Niu S.C."/>
            <person name="Liu Z.J."/>
        </authorList>
    </citation>
    <scope>NUCLEOTIDE SEQUENCE [LARGE SCALE GENOMIC DNA]</scope>
    <source>
        <strain evidence="10">Lindl</strain>
    </source>
</reference>
<protein>
    <submittedName>
        <fullName evidence="10">Uncharacterized protein</fullName>
    </submittedName>
</protein>
<evidence type="ECO:0000256" key="7">
    <source>
        <dbReference type="ARBA" id="ARBA00023128"/>
    </source>
</evidence>
<comment type="subcellular location">
    <subcellularLocation>
        <location evidence="1">Mitochondrion membrane</location>
    </subcellularLocation>
</comment>
<evidence type="ECO:0000256" key="1">
    <source>
        <dbReference type="ARBA" id="ARBA00004325"/>
    </source>
</evidence>
<dbReference type="PANTHER" id="PTHR12386">
    <property type="entry name" value="ATP SYNTHASE SUBUNIT"/>
    <property type="match status" value="1"/>
</dbReference>
<dbReference type="GO" id="GO:0015986">
    <property type="term" value="P:proton motive force-driven ATP synthesis"/>
    <property type="evidence" value="ECO:0007669"/>
    <property type="project" value="InterPro"/>
</dbReference>
<keyword evidence="4" id="KW-0138">CF(0)</keyword>
<evidence type="ECO:0000256" key="9">
    <source>
        <dbReference type="ARBA" id="ARBA00023310"/>
    </source>
</evidence>
<keyword evidence="9" id="KW-0066">ATP synthesis</keyword>
<dbReference type="Pfam" id="PF04718">
    <property type="entry name" value="ATP-synt_G"/>
    <property type="match status" value="1"/>
</dbReference>
<name>A0AAV7G192_DENCH</name>
<keyword evidence="5" id="KW-0375">Hydrogen ion transport</keyword>
<keyword evidence="6" id="KW-0406">Ion transport</keyword>
<comment type="caution">
    <text evidence="10">The sequence shown here is derived from an EMBL/GenBank/DDBJ whole genome shotgun (WGS) entry which is preliminary data.</text>
</comment>
<organism evidence="10 11">
    <name type="scientific">Dendrobium chrysotoxum</name>
    <name type="common">Orchid</name>
    <dbReference type="NCBI Taxonomy" id="161865"/>
    <lineage>
        <taxon>Eukaryota</taxon>
        <taxon>Viridiplantae</taxon>
        <taxon>Streptophyta</taxon>
        <taxon>Embryophyta</taxon>
        <taxon>Tracheophyta</taxon>
        <taxon>Spermatophyta</taxon>
        <taxon>Magnoliopsida</taxon>
        <taxon>Liliopsida</taxon>
        <taxon>Asparagales</taxon>
        <taxon>Orchidaceae</taxon>
        <taxon>Epidendroideae</taxon>
        <taxon>Malaxideae</taxon>
        <taxon>Dendrobiinae</taxon>
        <taxon>Dendrobium</taxon>
    </lineage>
</organism>